<evidence type="ECO:0000313" key="2">
    <source>
        <dbReference type="EMBL" id="KAK1767186.1"/>
    </source>
</evidence>
<dbReference type="Pfam" id="PF12720">
    <property type="entry name" value="DUF3807"/>
    <property type="match status" value="1"/>
</dbReference>
<evidence type="ECO:0000256" key="1">
    <source>
        <dbReference type="SAM" id="MobiDB-lite"/>
    </source>
</evidence>
<dbReference type="GeneID" id="85316276"/>
<comment type="caution">
    <text evidence="2">The sequence shown here is derived from an EMBL/GenBank/DDBJ whole genome shotgun (WGS) entry which is preliminary data.</text>
</comment>
<protein>
    <submittedName>
        <fullName evidence="2">Uncharacterized protein</fullName>
    </submittedName>
</protein>
<proteinExistence type="predicted"/>
<dbReference type="EMBL" id="MU839009">
    <property type="protein sequence ID" value="KAK1767186.1"/>
    <property type="molecule type" value="Genomic_DNA"/>
</dbReference>
<name>A0AAJ0FG30_9PEZI</name>
<keyword evidence="3" id="KW-1185">Reference proteome</keyword>
<dbReference type="InterPro" id="IPR024526">
    <property type="entry name" value="DUF3807"/>
</dbReference>
<dbReference type="Proteomes" id="UP001244011">
    <property type="component" value="Unassembled WGS sequence"/>
</dbReference>
<dbReference type="PANTHER" id="PTHR40642:SF1">
    <property type="entry name" value="YALI0F31295P"/>
    <property type="match status" value="1"/>
</dbReference>
<gene>
    <name evidence="2" type="ORF">QBC33DRAFT_80309</name>
</gene>
<feature type="compositionally biased region" description="Basic residues" evidence="1">
    <location>
        <begin position="139"/>
        <end position="150"/>
    </location>
</feature>
<dbReference type="RefSeq" id="XP_060283399.1">
    <property type="nucleotide sequence ID" value="XM_060433089.1"/>
</dbReference>
<dbReference type="PANTHER" id="PTHR40642">
    <property type="entry name" value="YALI0F31295P"/>
    <property type="match status" value="1"/>
</dbReference>
<reference evidence="2" key="1">
    <citation type="submission" date="2023-06" db="EMBL/GenBank/DDBJ databases">
        <title>Genome-scale phylogeny and comparative genomics of the fungal order Sordariales.</title>
        <authorList>
            <consortium name="Lawrence Berkeley National Laboratory"/>
            <person name="Hensen N."/>
            <person name="Bonometti L."/>
            <person name="Westerberg I."/>
            <person name="Brannstrom I.O."/>
            <person name="Guillou S."/>
            <person name="Cros-Aarteil S."/>
            <person name="Calhoun S."/>
            <person name="Haridas S."/>
            <person name="Kuo A."/>
            <person name="Mondo S."/>
            <person name="Pangilinan J."/>
            <person name="Riley R."/>
            <person name="Labutti K."/>
            <person name="Andreopoulos B."/>
            <person name="Lipzen A."/>
            <person name="Chen C."/>
            <person name="Yanf M."/>
            <person name="Daum C."/>
            <person name="Ng V."/>
            <person name="Clum A."/>
            <person name="Steindorff A."/>
            <person name="Ohm R."/>
            <person name="Martin F."/>
            <person name="Silar P."/>
            <person name="Natvig D."/>
            <person name="Lalanne C."/>
            <person name="Gautier V."/>
            <person name="Ament-Velasquez S.L."/>
            <person name="Kruys A."/>
            <person name="Hutchinson M.I."/>
            <person name="Powell A.J."/>
            <person name="Barry K."/>
            <person name="Miller A.N."/>
            <person name="Grigoriev I.V."/>
            <person name="Debuchy R."/>
            <person name="Gladieux P."/>
            <person name="Thoren M.H."/>
            <person name="Johannesson H."/>
        </authorList>
    </citation>
    <scope>NUCLEOTIDE SEQUENCE</scope>
    <source>
        <strain evidence="2">8032-3</strain>
    </source>
</reference>
<organism evidence="2 3">
    <name type="scientific">Phialemonium atrogriseum</name>
    <dbReference type="NCBI Taxonomy" id="1093897"/>
    <lineage>
        <taxon>Eukaryota</taxon>
        <taxon>Fungi</taxon>
        <taxon>Dikarya</taxon>
        <taxon>Ascomycota</taxon>
        <taxon>Pezizomycotina</taxon>
        <taxon>Sordariomycetes</taxon>
        <taxon>Sordariomycetidae</taxon>
        <taxon>Cephalothecales</taxon>
        <taxon>Cephalothecaceae</taxon>
        <taxon>Phialemonium</taxon>
    </lineage>
</organism>
<sequence length="176" mass="20493">MEAPDLRVPEISQAELTFFNEAHFSQSAIHHFDTDFMRPYLERIPRVTSHELHDECYDDDDGLGYYEDGTKRTLTDEQIAMFKHSELEALRRAQERSTPRHAARNTQLEAISAEDATHAELTQLCSEDEPSTLSNAATSRKKRNRKHKNREHVEKPDLRKRTWDRVEPGLATLDYD</sequence>
<feature type="region of interest" description="Disordered" evidence="1">
    <location>
        <begin position="125"/>
        <end position="176"/>
    </location>
</feature>
<feature type="compositionally biased region" description="Basic and acidic residues" evidence="1">
    <location>
        <begin position="151"/>
        <end position="167"/>
    </location>
</feature>
<accession>A0AAJ0FG30</accession>
<dbReference type="AlphaFoldDB" id="A0AAJ0FG30"/>
<evidence type="ECO:0000313" key="3">
    <source>
        <dbReference type="Proteomes" id="UP001244011"/>
    </source>
</evidence>